<organism evidence="1 2">
    <name type="scientific">Streptomyces citrinus</name>
    <dbReference type="NCBI Taxonomy" id="3118173"/>
    <lineage>
        <taxon>Bacteria</taxon>
        <taxon>Bacillati</taxon>
        <taxon>Actinomycetota</taxon>
        <taxon>Actinomycetes</taxon>
        <taxon>Kitasatosporales</taxon>
        <taxon>Streptomycetaceae</taxon>
        <taxon>Streptomyces</taxon>
    </lineage>
</organism>
<accession>A0ACD5AR20</accession>
<protein>
    <submittedName>
        <fullName evidence="1">Uncharacterized protein</fullName>
    </submittedName>
</protein>
<gene>
    <name evidence="1" type="ORF">V2W30_39990</name>
</gene>
<proteinExistence type="predicted"/>
<keyword evidence="2" id="KW-1185">Reference proteome</keyword>
<dbReference type="Proteomes" id="UP001432251">
    <property type="component" value="Plasmid p1"/>
</dbReference>
<sequence>MRIARPRHRFTFQKTMKPRSDGSTLFTYTLTAGTQKTVTHVTVLQGGDLYPGIAPMGNNVYLERATDLFKEFVFDYEAVGGCVSNPTPACIAGVVAEAPGLKDLKIAKKLATLRKACKRLNSILPDAEVEHRRQPGLQKVRLGRPRVQPGRCFTNTSAHNQAAAPIHRN</sequence>
<geneLocation type="plasmid" evidence="1 2">
    <name>p1</name>
</geneLocation>
<keyword evidence="1" id="KW-0614">Plasmid</keyword>
<reference evidence="1" key="1">
    <citation type="journal article" date="2025" name="Int. J. Syst. Evol. Microbiol.">
        <title>Streptomyces citrinus sp. nov., with yellow diffusible pigment.</title>
        <authorList>
            <person name="He Y."/>
            <person name="Yang E."/>
            <person name="Xu J."/>
            <person name="Sun Y."/>
            <person name="Sun L."/>
        </authorList>
    </citation>
    <scope>NUCLEOTIDE SEQUENCE</scope>
    <source>
        <strain evidence="1">Q6</strain>
    </source>
</reference>
<evidence type="ECO:0000313" key="1">
    <source>
        <dbReference type="EMBL" id="WWQ69647.1"/>
    </source>
</evidence>
<name>A0ACD5AR20_9ACTN</name>
<dbReference type="EMBL" id="CP146023">
    <property type="protein sequence ID" value="WWQ69647.1"/>
    <property type="molecule type" value="Genomic_DNA"/>
</dbReference>
<evidence type="ECO:0000313" key="2">
    <source>
        <dbReference type="Proteomes" id="UP001432251"/>
    </source>
</evidence>